<dbReference type="AlphaFoldDB" id="A0AA38Z5X6"/>
<comment type="caution">
    <text evidence="2">The sequence shown here is derived from an EMBL/GenBank/DDBJ whole genome shotgun (WGS) entry which is preliminary data.</text>
</comment>
<dbReference type="PANTHER" id="PTHR34191">
    <property type="entry name" value="LATE EMBRYOGENESIS ABUNDANT PROTEIN (LEA) FAMILY PROTEIN"/>
    <property type="match status" value="1"/>
</dbReference>
<feature type="compositionally biased region" description="Polar residues" evidence="1">
    <location>
        <begin position="48"/>
        <end position="57"/>
    </location>
</feature>
<reference evidence="2 3" key="1">
    <citation type="journal article" date="2023" name="BMC Biotechnol.">
        <title>Vitis rotundifolia cv Carlos genome sequencing.</title>
        <authorList>
            <person name="Huff M."/>
            <person name="Hulse-Kemp A."/>
            <person name="Scheffler B."/>
            <person name="Youngblood R."/>
            <person name="Simpson S."/>
            <person name="Babiker E."/>
            <person name="Staton M."/>
        </authorList>
    </citation>
    <scope>NUCLEOTIDE SEQUENCE [LARGE SCALE GENOMIC DNA]</scope>
    <source>
        <tissue evidence="2">Leaf</tissue>
    </source>
</reference>
<evidence type="ECO:0000313" key="2">
    <source>
        <dbReference type="EMBL" id="KAJ9682995.1"/>
    </source>
</evidence>
<evidence type="ECO:0000313" key="3">
    <source>
        <dbReference type="Proteomes" id="UP001168098"/>
    </source>
</evidence>
<keyword evidence="3" id="KW-1185">Reference proteome</keyword>
<sequence length="101" mass="10609">MSQSDKTSFQAGEVKGEAKVMMMTDALIAAYLLSVFLSCPCRGDGDKSSSGSFQEKGNQMMDKVSNAAQSTKETCQEAGQQIKAMAQGAADAVKNATGMNK</sequence>
<feature type="region of interest" description="Disordered" evidence="1">
    <location>
        <begin position="44"/>
        <end position="72"/>
    </location>
</feature>
<protein>
    <recommendedName>
        <fullName evidence="4">Stress-induced protein KIN2-like</fullName>
    </recommendedName>
</protein>
<dbReference type="InterPro" id="IPR039624">
    <property type="entry name" value="LEA1/2/D7/KIN2"/>
</dbReference>
<organism evidence="2 3">
    <name type="scientific">Vitis rotundifolia</name>
    <name type="common">Muscadine grape</name>
    <dbReference type="NCBI Taxonomy" id="103349"/>
    <lineage>
        <taxon>Eukaryota</taxon>
        <taxon>Viridiplantae</taxon>
        <taxon>Streptophyta</taxon>
        <taxon>Embryophyta</taxon>
        <taxon>Tracheophyta</taxon>
        <taxon>Spermatophyta</taxon>
        <taxon>Magnoliopsida</taxon>
        <taxon>eudicotyledons</taxon>
        <taxon>Gunneridae</taxon>
        <taxon>Pentapetalae</taxon>
        <taxon>rosids</taxon>
        <taxon>Vitales</taxon>
        <taxon>Vitaceae</taxon>
        <taxon>Viteae</taxon>
        <taxon>Vitis</taxon>
    </lineage>
</organism>
<proteinExistence type="predicted"/>
<name>A0AA38Z5X6_VITRO</name>
<accession>A0AA38Z5X6</accession>
<dbReference type="Gene3D" id="1.20.120.20">
    <property type="entry name" value="Apolipoprotein"/>
    <property type="match status" value="1"/>
</dbReference>
<dbReference type="PANTHER" id="PTHR34191:SF13">
    <property type="entry name" value="LATE EMBRYOGENESIS ABUNDANT PROTEIN (LEA) FAMILY PROTEIN"/>
    <property type="match status" value="1"/>
</dbReference>
<dbReference type="Proteomes" id="UP001168098">
    <property type="component" value="Unassembled WGS sequence"/>
</dbReference>
<dbReference type="EMBL" id="JARBHA010000014">
    <property type="protein sequence ID" value="KAJ9682995.1"/>
    <property type="molecule type" value="Genomic_DNA"/>
</dbReference>
<evidence type="ECO:0000256" key="1">
    <source>
        <dbReference type="SAM" id="MobiDB-lite"/>
    </source>
</evidence>
<evidence type="ECO:0008006" key="4">
    <source>
        <dbReference type="Google" id="ProtNLM"/>
    </source>
</evidence>
<gene>
    <name evidence="2" type="ORF">PVL29_018828</name>
</gene>